<protein>
    <recommendedName>
        <fullName evidence="1">PRISE-like Rossmann-fold domain-containing protein</fullName>
    </recommendedName>
</protein>
<dbReference type="PANTHER" id="PTHR32487:SF4">
    <property type="entry name" value="SIRQ PROTEIN"/>
    <property type="match status" value="1"/>
</dbReference>
<dbReference type="Pfam" id="PF22917">
    <property type="entry name" value="PRISE"/>
    <property type="match status" value="1"/>
</dbReference>
<proteinExistence type="predicted"/>
<dbReference type="InterPro" id="IPR055222">
    <property type="entry name" value="PRISE-like_Rossmann-fold"/>
</dbReference>
<evidence type="ECO:0000259" key="1">
    <source>
        <dbReference type="Pfam" id="PF22917"/>
    </source>
</evidence>
<dbReference type="EMBL" id="LKCN02000007">
    <property type="protein sequence ID" value="RCI12450.1"/>
    <property type="molecule type" value="Genomic_DNA"/>
</dbReference>
<evidence type="ECO:0000313" key="3">
    <source>
        <dbReference type="Proteomes" id="UP000253664"/>
    </source>
</evidence>
<comment type="caution">
    <text evidence="2">The sequence shown here is derived from an EMBL/GenBank/DDBJ whole genome shotgun (WGS) entry which is preliminary data.</text>
</comment>
<name>A0A367LDF7_9HYPO</name>
<sequence length="408" mass="44520">MADENHALVFGATGLLGWGVLEQLLSDEGTFTTVTAVLRRPTTAEELGLDSVSDKLTLADGVDLLADDDVGGRLLERVSGVERTTHVFYFGEFDGSAGDLETETDGSKAFAAVDGEHREVEVNADMMRRVVAALNVVAPRLRSFVYGGGTKQYGIYAPGGTWPAPLQESLAEGEQQSMQVSPWCVYPVQRRMLAESSRGRAWSWTEICPDAVIGFTPFGSAYSLALHWGQYLSLYAREKGAGHGVPFPGSVEGYDSRFTPVSTRTLGRVAIFVGLLHLDDGGGGVDGKMINVADREDAVSFRKLWPEIVAWFDLVGVGPPESASTTTKKPGEYVHLHRALFKQAGKPRAVSCGVGAGGRQLDEVGWWLTFDRHMSLRRLRRLGFGEERDVVDGWVEAFERMREAGIIF</sequence>
<dbReference type="InterPro" id="IPR036291">
    <property type="entry name" value="NAD(P)-bd_dom_sf"/>
</dbReference>
<accession>A0A367LDF7</accession>
<dbReference type="AlphaFoldDB" id="A0A367LDF7"/>
<keyword evidence="3" id="KW-1185">Reference proteome</keyword>
<gene>
    <name evidence="2" type="ORF">L249_1149</name>
</gene>
<reference evidence="2 3" key="1">
    <citation type="journal article" date="2015" name="BMC Genomics">
        <title>Insights from the genome of Ophiocordyceps polyrhachis-furcata to pathogenicity and host specificity in insect fungi.</title>
        <authorList>
            <person name="Wichadakul D."/>
            <person name="Kobmoo N."/>
            <person name="Ingsriswang S."/>
            <person name="Tangphatsornruang S."/>
            <person name="Chantasingh D."/>
            <person name="Luangsa-ard J.J."/>
            <person name="Eurwilaichitr L."/>
        </authorList>
    </citation>
    <scope>NUCLEOTIDE SEQUENCE [LARGE SCALE GENOMIC DNA]</scope>
    <source>
        <strain evidence="2 3">BCC 54312</strain>
    </source>
</reference>
<dbReference type="STRING" id="1330021.A0A367LDF7"/>
<dbReference type="Gene3D" id="3.40.50.720">
    <property type="entry name" value="NAD(P)-binding Rossmann-like Domain"/>
    <property type="match status" value="1"/>
</dbReference>
<dbReference type="SUPFAM" id="SSF51735">
    <property type="entry name" value="NAD(P)-binding Rossmann-fold domains"/>
    <property type="match status" value="1"/>
</dbReference>
<organism evidence="2 3">
    <name type="scientific">Ophiocordyceps polyrhachis-furcata BCC 54312</name>
    <dbReference type="NCBI Taxonomy" id="1330021"/>
    <lineage>
        <taxon>Eukaryota</taxon>
        <taxon>Fungi</taxon>
        <taxon>Dikarya</taxon>
        <taxon>Ascomycota</taxon>
        <taxon>Pezizomycotina</taxon>
        <taxon>Sordariomycetes</taxon>
        <taxon>Hypocreomycetidae</taxon>
        <taxon>Hypocreales</taxon>
        <taxon>Ophiocordycipitaceae</taxon>
        <taxon>Ophiocordyceps</taxon>
    </lineage>
</organism>
<feature type="domain" description="PRISE-like Rossmann-fold" evidence="1">
    <location>
        <begin position="7"/>
        <end position="407"/>
    </location>
</feature>
<evidence type="ECO:0000313" key="2">
    <source>
        <dbReference type="EMBL" id="RCI12450.1"/>
    </source>
</evidence>
<dbReference type="PANTHER" id="PTHR32487">
    <property type="entry name" value="3-OXO-DELTA(4,5)-STEROID 5-BETA-REDUCTASE"/>
    <property type="match status" value="1"/>
</dbReference>
<dbReference type="Proteomes" id="UP000253664">
    <property type="component" value="Unassembled WGS sequence"/>
</dbReference>
<dbReference type="OrthoDB" id="1731983at2759"/>